<evidence type="ECO:0000256" key="8">
    <source>
        <dbReference type="RuleBase" id="RU000605"/>
    </source>
</evidence>
<dbReference type="EMBL" id="VZAH01000045">
    <property type="protein sequence ID" value="MQP13707.1"/>
    <property type="molecule type" value="Genomic_DNA"/>
</dbReference>
<comment type="catalytic activity">
    <reaction evidence="7 8">
        <text>5-O-(1-carboxyvinyl)-3-phosphoshikimate = chorismate + phosphate</text>
        <dbReference type="Rhea" id="RHEA:21020"/>
        <dbReference type="ChEBI" id="CHEBI:29748"/>
        <dbReference type="ChEBI" id="CHEBI:43474"/>
        <dbReference type="ChEBI" id="CHEBI:57701"/>
        <dbReference type="EC" id="4.2.3.5"/>
    </reaction>
</comment>
<dbReference type="AlphaFoldDB" id="A0A6G1VJM6"/>
<dbReference type="PANTHER" id="PTHR21085">
    <property type="entry name" value="CHORISMATE SYNTHASE"/>
    <property type="match status" value="1"/>
</dbReference>
<dbReference type="PROSITE" id="PS00787">
    <property type="entry name" value="CHORISMATE_SYNTHASE_1"/>
    <property type="match status" value="1"/>
</dbReference>
<feature type="binding site" evidence="7">
    <location>
        <begin position="124"/>
        <end position="126"/>
    </location>
    <ligand>
        <name>FMN</name>
        <dbReference type="ChEBI" id="CHEBI:58210"/>
    </ligand>
</feature>
<dbReference type="GO" id="GO:0010181">
    <property type="term" value="F:FMN binding"/>
    <property type="evidence" value="ECO:0007669"/>
    <property type="project" value="TreeGrafter"/>
</dbReference>
<dbReference type="CDD" id="cd07304">
    <property type="entry name" value="Chorismate_synthase"/>
    <property type="match status" value="1"/>
</dbReference>
<dbReference type="InterPro" id="IPR035904">
    <property type="entry name" value="Chorismate_synth_AroC_sf"/>
</dbReference>
<dbReference type="FunFam" id="3.60.150.10:FF:000003">
    <property type="entry name" value="Chorismate synthase"/>
    <property type="match status" value="1"/>
</dbReference>
<keyword evidence="6 7" id="KW-0456">Lyase</keyword>
<evidence type="ECO:0000256" key="7">
    <source>
        <dbReference type="HAMAP-Rule" id="MF_00300"/>
    </source>
</evidence>
<feature type="binding site" evidence="7">
    <location>
        <begin position="321"/>
        <end position="325"/>
    </location>
    <ligand>
        <name>FMN</name>
        <dbReference type="ChEBI" id="CHEBI:58210"/>
    </ligand>
</feature>
<dbReference type="InterPro" id="IPR000453">
    <property type="entry name" value="Chorismate_synth"/>
</dbReference>
<feature type="binding site" evidence="7">
    <location>
        <position position="347"/>
    </location>
    <ligand>
        <name>FMN</name>
        <dbReference type="ChEBI" id="CHEBI:58210"/>
    </ligand>
</feature>
<comment type="subunit">
    <text evidence="7">Homotetramer.</text>
</comment>
<dbReference type="GO" id="GO:0009423">
    <property type="term" value="P:chorismate biosynthetic process"/>
    <property type="evidence" value="ECO:0007669"/>
    <property type="project" value="UniProtKB-UniRule"/>
</dbReference>
<dbReference type="PIRSF" id="PIRSF001456">
    <property type="entry name" value="Chorismate_synth"/>
    <property type="match status" value="1"/>
</dbReference>
<comment type="function">
    <text evidence="7">Catalyzes the anti-1,4-elimination of the C-3 phosphate and the C-6 proR hydrogen from 5-enolpyruvylshikimate-3-phosphate (EPSP) to yield chorismate, which is the branch point compound that serves as the starting substrate for the three terminal pathways of aromatic amino acid biosynthesis. This reaction introduces a second double bond into the aromatic ring system.</text>
</comment>
<dbReference type="SUPFAM" id="SSF103263">
    <property type="entry name" value="Chorismate synthase, AroC"/>
    <property type="match status" value="1"/>
</dbReference>
<accession>A0A6G1VJM6</accession>
<name>A0A6G1VJM6_9BACT</name>
<dbReference type="PANTHER" id="PTHR21085:SF0">
    <property type="entry name" value="CHORISMATE SYNTHASE"/>
    <property type="match status" value="1"/>
</dbReference>
<evidence type="ECO:0000256" key="2">
    <source>
        <dbReference type="ARBA" id="ARBA00008014"/>
    </source>
</evidence>
<keyword evidence="7" id="KW-0285">Flavoprotein</keyword>
<reference evidence="9 10" key="1">
    <citation type="submission" date="2019-09" db="EMBL/GenBank/DDBJ databases">
        <title>Distinct polysaccharide growth profiles of human intestinal Prevotella copri isolates.</title>
        <authorList>
            <person name="Fehlner-Peach H."/>
            <person name="Magnabosco C."/>
            <person name="Raghavan V."/>
            <person name="Scher J.U."/>
            <person name="Tett A."/>
            <person name="Cox L.M."/>
            <person name="Gottsegen C."/>
            <person name="Watters A."/>
            <person name="Wiltshire- Gordon J.D."/>
            <person name="Segata N."/>
            <person name="Bonneau R."/>
            <person name="Littman D.R."/>
        </authorList>
    </citation>
    <scope>NUCLEOTIDE SEQUENCE [LARGE SCALE GENOMIC DNA]</scope>
    <source>
        <strain evidence="10">iAA917</strain>
    </source>
</reference>
<keyword evidence="4 7" id="KW-0028">Amino-acid biosynthesis</keyword>
<feature type="binding site" evidence="7">
    <location>
        <position position="47"/>
    </location>
    <ligand>
        <name>NADP(+)</name>
        <dbReference type="ChEBI" id="CHEBI:58349"/>
    </ligand>
</feature>
<organism evidence="9 10">
    <name type="scientific">Segatella copri</name>
    <dbReference type="NCBI Taxonomy" id="165179"/>
    <lineage>
        <taxon>Bacteria</taxon>
        <taxon>Pseudomonadati</taxon>
        <taxon>Bacteroidota</taxon>
        <taxon>Bacteroidia</taxon>
        <taxon>Bacteroidales</taxon>
        <taxon>Prevotellaceae</taxon>
        <taxon>Segatella</taxon>
    </lineage>
</organism>
<comment type="pathway">
    <text evidence="1 7 8">Metabolic intermediate biosynthesis; chorismate biosynthesis; chorismate from D-erythrose 4-phosphate and phosphoenolpyruvate: step 7/7.</text>
</comment>
<feature type="binding site" evidence="7">
    <location>
        <position position="306"/>
    </location>
    <ligand>
        <name>FMN</name>
        <dbReference type="ChEBI" id="CHEBI:58210"/>
    </ligand>
</feature>
<dbReference type="GO" id="GO:0004107">
    <property type="term" value="F:chorismate synthase activity"/>
    <property type="evidence" value="ECO:0007669"/>
    <property type="project" value="UniProtKB-UniRule"/>
</dbReference>
<evidence type="ECO:0000256" key="4">
    <source>
        <dbReference type="ARBA" id="ARBA00022605"/>
    </source>
</evidence>
<comment type="caution">
    <text evidence="9">The sequence shown here is derived from an EMBL/GenBank/DDBJ whole genome shotgun (WGS) entry which is preliminary data.</text>
</comment>
<dbReference type="GO" id="GO:0008652">
    <property type="term" value="P:amino acid biosynthetic process"/>
    <property type="evidence" value="ECO:0007669"/>
    <property type="project" value="UniProtKB-KW"/>
</dbReference>
<keyword evidence="7" id="KW-0274">FAD</keyword>
<proteinExistence type="inferred from homology"/>
<evidence type="ECO:0000313" key="10">
    <source>
        <dbReference type="Proteomes" id="UP000477980"/>
    </source>
</evidence>
<keyword evidence="5 7" id="KW-0057">Aromatic amino acid biosynthesis</keyword>
<dbReference type="OrthoDB" id="9771806at2"/>
<dbReference type="UniPathway" id="UPA00053">
    <property type="reaction ID" value="UER00090"/>
</dbReference>
<evidence type="ECO:0000256" key="5">
    <source>
        <dbReference type="ARBA" id="ARBA00023141"/>
    </source>
</evidence>
<dbReference type="PROSITE" id="PS00789">
    <property type="entry name" value="CHORISMATE_SYNTHASE_3"/>
    <property type="match status" value="1"/>
</dbReference>
<dbReference type="NCBIfam" id="TIGR00033">
    <property type="entry name" value="aroC"/>
    <property type="match status" value="1"/>
</dbReference>
<dbReference type="RefSeq" id="WP_153089468.1">
    <property type="nucleotide sequence ID" value="NZ_VZAH01000045.1"/>
</dbReference>
<sequence length="380" mass="41250">MRNTFGNLFTLTTFGESHGIAVGGVIDGFPAGIDIDMDFIQSELNRRRPGQSHITTARKEADQVEFLSGVFEGKSTGTPIGFEVRNQNQHSQDYENMRCLFRPSHADFTYNEKYGIRDHRGGGRSSARITIARCVGGALAKLALRQLGVSITAYTSQVGSIALEKDYHLYDLNTIEDNPVRCPDQTKAKEMEELIAQVKADGDTIGGIITCVIQGCPVGLGEPEFDKLHSQLGAAMLGINAVKGFEYGEGFAGVTARGSEQNDVFVPKAKNMDANDDAANHQETTINQDVAARITTKSNHSGGIQGGLSNGQDIYFRVAFKPVATLLMEQDTVDLEGNPTKLTARGRHDPCVLPRAVPVVEAMAAMVILDNYLLNKTVRL</sequence>
<feature type="binding site" evidence="7">
    <location>
        <begin position="240"/>
        <end position="241"/>
    </location>
    <ligand>
        <name>FMN</name>
        <dbReference type="ChEBI" id="CHEBI:58210"/>
    </ligand>
</feature>
<dbReference type="GO" id="GO:0005829">
    <property type="term" value="C:cytosol"/>
    <property type="evidence" value="ECO:0007669"/>
    <property type="project" value="TreeGrafter"/>
</dbReference>
<dbReference type="GO" id="GO:0009073">
    <property type="term" value="P:aromatic amino acid family biosynthetic process"/>
    <property type="evidence" value="ECO:0007669"/>
    <property type="project" value="UniProtKB-KW"/>
</dbReference>
<evidence type="ECO:0000313" key="9">
    <source>
        <dbReference type="EMBL" id="MQP13707.1"/>
    </source>
</evidence>
<comment type="similarity">
    <text evidence="2 7 8">Belongs to the chorismate synthase family.</text>
</comment>
<dbReference type="HAMAP" id="MF_00300">
    <property type="entry name" value="Chorismate_synth"/>
    <property type="match status" value="1"/>
</dbReference>
<evidence type="ECO:0000256" key="1">
    <source>
        <dbReference type="ARBA" id="ARBA00005044"/>
    </source>
</evidence>
<comment type="cofactor">
    <cofactor evidence="7 8">
        <name>FMNH2</name>
        <dbReference type="ChEBI" id="CHEBI:57618"/>
    </cofactor>
    <text evidence="7 8">Reduced FMN (FMNH(2)).</text>
</comment>
<dbReference type="EC" id="4.2.3.5" evidence="3 7"/>
<dbReference type="Proteomes" id="UP000477980">
    <property type="component" value="Unassembled WGS sequence"/>
</dbReference>
<protein>
    <recommendedName>
        <fullName evidence="3 7">Chorismate synthase</fullName>
        <shortName evidence="7">CS</shortName>
        <ecNumber evidence="3 7">4.2.3.5</ecNumber>
    </recommendedName>
    <alternativeName>
        <fullName evidence="7">5-enolpyruvylshikimate-3-phosphate phospholyase</fullName>
    </alternativeName>
</protein>
<keyword evidence="7" id="KW-0288">FMN</keyword>
<evidence type="ECO:0000256" key="3">
    <source>
        <dbReference type="ARBA" id="ARBA00013036"/>
    </source>
</evidence>
<comment type="caution">
    <text evidence="7">Lacks conserved residue(s) required for the propagation of feature annotation.</text>
</comment>
<keyword evidence="7" id="KW-0521">NADP</keyword>
<dbReference type="NCBIfam" id="NF003793">
    <property type="entry name" value="PRK05382.1"/>
    <property type="match status" value="1"/>
</dbReference>
<dbReference type="Gene3D" id="3.60.150.10">
    <property type="entry name" value="Chorismate synthase AroC"/>
    <property type="match status" value="1"/>
</dbReference>
<evidence type="ECO:0000256" key="6">
    <source>
        <dbReference type="ARBA" id="ARBA00023239"/>
    </source>
</evidence>
<gene>
    <name evidence="7 9" type="primary">aroC</name>
    <name evidence="9" type="ORF">F7D25_04625</name>
</gene>
<dbReference type="InterPro" id="IPR020541">
    <property type="entry name" value="Chorismate_synthase_CS"/>
</dbReference>
<dbReference type="Pfam" id="PF01264">
    <property type="entry name" value="Chorismate_synt"/>
    <property type="match status" value="1"/>
</dbReference>